<dbReference type="InterPro" id="IPR050177">
    <property type="entry name" value="Lipid_A_modif_metabolic_enz"/>
</dbReference>
<dbReference type="InterPro" id="IPR001509">
    <property type="entry name" value="Epimerase_deHydtase"/>
</dbReference>
<evidence type="ECO:0000259" key="1">
    <source>
        <dbReference type="Pfam" id="PF01370"/>
    </source>
</evidence>
<reference evidence="2 3" key="1">
    <citation type="submission" date="2016-10" db="EMBL/GenBank/DDBJ databases">
        <authorList>
            <person name="de Groot N.N."/>
        </authorList>
    </citation>
    <scope>NUCLEOTIDE SEQUENCE [LARGE SCALE GENOMIC DNA]</scope>
    <source>
        <strain evidence="2 3">DSM 3857</strain>
    </source>
</reference>
<dbReference type="Gene3D" id="3.40.50.720">
    <property type="entry name" value="NAD(P)-binding Rossmann-like Domain"/>
    <property type="match status" value="1"/>
</dbReference>
<proteinExistence type="predicted"/>
<dbReference type="AlphaFoldDB" id="A0A1H7YQE3"/>
<feature type="domain" description="NAD-dependent epimerase/dehydratase" evidence="1">
    <location>
        <begin position="6"/>
        <end position="164"/>
    </location>
</feature>
<accession>A0A1H7YQE3</accession>
<keyword evidence="3" id="KW-1185">Reference proteome</keyword>
<dbReference type="Pfam" id="PF01370">
    <property type="entry name" value="Epimerase"/>
    <property type="match status" value="1"/>
</dbReference>
<protein>
    <submittedName>
        <fullName evidence="2">Nucleoside-diphosphate-sugar epimerase</fullName>
    </submittedName>
</protein>
<organism evidence="2 3">
    <name type="scientific">Gemmobacter aquatilis</name>
    <dbReference type="NCBI Taxonomy" id="933059"/>
    <lineage>
        <taxon>Bacteria</taxon>
        <taxon>Pseudomonadati</taxon>
        <taxon>Pseudomonadota</taxon>
        <taxon>Alphaproteobacteria</taxon>
        <taxon>Rhodobacterales</taxon>
        <taxon>Paracoccaceae</taxon>
        <taxon>Gemmobacter</taxon>
    </lineage>
</organism>
<dbReference type="STRING" id="933059.SAMN04488103_101252"/>
<dbReference type="EMBL" id="FOCE01000001">
    <property type="protein sequence ID" value="SEM47528.1"/>
    <property type="molecule type" value="Genomic_DNA"/>
</dbReference>
<gene>
    <name evidence="2" type="ORF">SAMN04488103_101252</name>
</gene>
<evidence type="ECO:0000313" key="3">
    <source>
        <dbReference type="Proteomes" id="UP000198761"/>
    </source>
</evidence>
<sequence length="288" mass="29736">MTTNTLVCGATGRIGRILQMAWAQRQGVLWQARGEMTGPWLQWDILSAPWPGLRLPGVVIFGLAGVVRGDEEALAQNTTLALAMCEAALRCGAAHVFLASSVAVYGSGQGEAVPVDEDAPPAPMGAYGHAKAMMETAVLDWQARQGAGVPGLTVLRIGNVLGADALFGAAASGRAVTLDPVHGSDAGPQRAYIGPGRLAAVLAGLADLARAGQPLPKLLNISAPGQVRMGDLLDAAGFCWQFGPDNPQVLAGLPINTQRLEALLPGVAGRGEAADLVADWRDFGAEHT</sequence>
<name>A0A1H7YQE3_9RHOB</name>
<dbReference type="PANTHER" id="PTHR43245">
    <property type="entry name" value="BIFUNCTIONAL POLYMYXIN RESISTANCE PROTEIN ARNA"/>
    <property type="match status" value="1"/>
</dbReference>
<evidence type="ECO:0000313" key="2">
    <source>
        <dbReference type="EMBL" id="SEM47528.1"/>
    </source>
</evidence>
<dbReference type="InterPro" id="IPR036291">
    <property type="entry name" value="NAD(P)-bd_dom_sf"/>
</dbReference>
<dbReference type="RefSeq" id="WP_175481987.1">
    <property type="nucleotide sequence ID" value="NZ_FOCE01000001.1"/>
</dbReference>
<dbReference type="Proteomes" id="UP000198761">
    <property type="component" value="Unassembled WGS sequence"/>
</dbReference>
<dbReference type="SUPFAM" id="SSF51735">
    <property type="entry name" value="NAD(P)-binding Rossmann-fold domains"/>
    <property type="match status" value="1"/>
</dbReference>